<sequence length="335" mass="37889">ATGVNLHRFPRNTSAYFNFSYCRFNPFKKRLRLYAIFCCVLRRFIWSSHNLSVSACLSVEEAESTIYSKLKSPSEDIYAEASPGQPCARDRPGGSGVNAKLPDEANTKLSVEVNEQQEKDLQVLGNVGLYRAVCLLLSAICLVLLLVIIILCVKFPSQPQVCHGTEKGIEAKEKGSVTEKGIEAKEERFQSTEVCSLQTCQAQYFQQQSQVPACHKCDEGWLHFESSCYFLSRDRMNWDESRDECKKTGADLAVITNKTVQTFLTKKGNLMYWIGLRQRTRNWVWVNNTALGQSYWSGSNRQGDCGLLTGRGPPERSWSSTSCDDYSFYICQRGH</sequence>
<dbReference type="Pfam" id="PF00059">
    <property type="entry name" value="Lectin_C"/>
    <property type="match status" value="1"/>
</dbReference>
<dbReference type="GeneTree" id="ENSGT00940000166507"/>
<dbReference type="OMA" id="PSENIYM"/>
<feature type="region of interest" description="Disordered" evidence="3">
    <location>
        <begin position="77"/>
        <end position="99"/>
    </location>
</feature>
<name>A0A673VU41_SALTR</name>
<dbReference type="SMART" id="SM00034">
    <property type="entry name" value="CLECT"/>
    <property type="match status" value="1"/>
</dbReference>
<dbReference type="Ensembl" id="ENSSTUT00000000211.1">
    <property type="protein sequence ID" value="ENSSTUP00000000173.1"/>
    <property type="gene ID" value="ENSSTUG00000000151.1"/>
</dbReference>
<evidence type="ECO:0000313" key="7">
    <source>
        <dbReference type="Proteomes" id="UP000472277"/>
    </source>
</evidence>
<dbReference type="InterPro" id="IPR016186">
    <property type="entry name" value="C-type_lectin-like/link_sf"/>
</dbReference>
<feature type="transmembrane region" description="Helical" evidence="4">
    <location>
        <begin position="129"/>
        <end position="151"/>
    </location>
</feature>
<dbReference type="GO" id="GO:0005886">
    <property type="term" value="C:plasma membrane"/>
    <property type="evidence" value="ECO:0007669"/>
    <property type="project" value="UniProtKB-SubCell"/>
</dbReference>
<dbReference type="SUPFAM" id="SSF56436">
    <property type="entry name" value="C-type lectin-like"/>
    <property type="match status" value="1"/>
</dbReference>
<reference evidence="6" key="1">
    <citation type="submission" date="2025-08" db="UniProtKB">
        <authorList>
            <consortium name="Ensembl"/>
        </authorList>
    </citation>
    <scope>IDENTIFICATION</scope>
</reference>
<keyword evidence="4" id="KW-0812">Transmembrane</keyword>
<gene>
    <name evidence="6" type="primary">si:dkey-26c10.5</name>
</gene>
<reference evidence="6" key="2">
    <citation type="submission" date="2025-09" db="UniProtKB">
        <authorList>
            <consortium name="Ensembl"/>
        </authorList>
    </citation>
    <scope>IDENTIFICATION</scope>
</reference>
<proteinExistence type="predicted"/>
<dbReference type="Gene3D" id="3.10.100.10">
    <property type="entry name" value="Mannose-Binding Protein A, subunit A"/>
    <property type="match status" value="1"/>
</dbReference>
<comment type="subcellular location">
    <subcellularLocation>
        <location evidence="1">Cell membrane</location>
        <topology evidence="1">Single-pass type II membrane protein</topology>
    </subcellularLocation>
</comment>
<keyword evidence="7" id="KW-1185">Reference proteome</keyword>
<accession>A0A673VU41</accession>
<evidence type="ECO:0000256" key="4">
    <source>
        <dbReference type="SAM" id="Phobius"/>
    </source>
</evidence>
<dbReference type="Proteomes" id="UP000472277">
    <property type="component" value="Chromosome 3"/>
</dbReference>
<feature type="domain" description="C-type lectin" evidence="5">
    <location>
        <begin position="224"/>
        <end position="332"/>
    </location>
</feature>
<evidence type="ECO:0000256" key="2">
    <source>
        <dbReference type="ARBA" id="ARBA00023157"/>
    </source>
</evidence>
<evidence type="ECO:0000259" key="5">
    <source>
        <dbReference type="PROSITE" id="PS50041"/>
    </source>
</evidence>
<keyword evidence="2" id="KW-1015">Disulfide bond</keyword>
<organism evidence="6 7">
    <name type="scientific">Salmo trutta</name>
    <name type="common">Brown trout</name>
    <dbReference type="NCBI Taxonomy" id="8032"/>
    <lineage>
        <taxon>Eukaryota</taxon>
        <taxon>Metazoa</taxon>
        <taxon>Chordata</taxon>
        <taxon>Craniata</taxon>
        <taxon>Vertebrata</taxon>
        <taxon>Euteleostomi</taxon>
        <taxon>Actinopterygii</taxon>
        <taxon>Neopterygii</taxon>
        <taxon>Teleostei</taxon>
        <taxon>Protacanthopterygii</taxon>
        <taxon>Salmoniformes</taxon>
        <taxon>Salmonidae</taxon>
        <taxon>Salmoninae</taxon>
        <taxon>Salmo</taxon>
    </lineage>
</organism>
<dbReference type="InterPro" id="IPR018378">
    <property type="entry name" value="C-type_lectin_CS"/>
</dbReference>
<evidence type="ECO:0000256" key="3">
    <source>
        <dbReference type="SAM" id="MobiDB-lite"/>
    </source>
</evidence>
<dbReference type="PANTHER" id="PTHR45710">
    <property type="entry name" value="C-TYPE LECTIN DOMAIN-CONTAINING PROTEIN 180"/>
    <property type="match status" value="1"/>
</dbReference>
<dbReference type="InterPro" id="IPR001304">
    <property type="entry name" value="C-type_lectin-like"/>
</dbReference>
<dbReference type="PROSITE" id="PS00615">
    <property type="entry name" value="C_TYPE_LECTIN_1"/>
    <property type="match status" value="1"/>
</dbReference>
<evidence type="ECO:0000256" key="1">
    <source>
        <dbReference type="ARBA" id="ARBA00004401"/>
    </source>
</evidence>
<keyword evidence="4" id="KW-1133">Transmembrane helix</keyword>
<dbReference type="InterPro" id="IPR016187">
    <property type="entry name" value="CTDL_fold"/>
</dbReference>
<dbReference type="InterPro" id="IPR050828">
    <property type="entry name" value="C-type_lectin/matrix_domain"/>
</dbReference>
<dbReference type="InParanoid" id="A0A673VU41"/>
<protein>
    <submittedName>
        <fullName evidence="6">Si:dkey-26c10.5</fullName>
    </submittedName>
</protein>
<evidence type="ECO:0000313" key="6">
    <source>
        <dbReference type="Ensembl" id="ENSSTUP00000000173.1"/>
    </source>
</evidence>
<dbReference type="PANTHER" id="PTHR45710:SF28">
    <property type="entry name" value="C-TYPE LECTIN DOMAIN FAMILY 4 MEMBER C ISOFORM 1"/>
    <property type="match status" value="1"/>
</dbReference>
<dbReference type="PROSITE" id="PS50041">
    <property type="entry name" value="C_TYPE_LECTIN_2"/>
    <property type="match status" value="1"/>
</dbReference>
<dbReference type="AlphaFoldDB" id="A0A673VU41"/>
<keyword evidence="4" id="KW-0472">Membrane</keyword>